<keyword evidence="3" id="KW-0328">Glycosyltransferase</keyword>
<dbReference type="Proteomes" id="UP001243009">
    <property type="component" value="Unassembled WGS sequence"/>
</dbReference>
<feature type="domain" description="Glycosyltransferase subfamily 4-like N-terminal" evidence="2">
    <location>
        <begin position="16"/>
        <end position="180"/>
    </location>
</feature>
<dbReference type="InterPro" id="IPR050194">
    <property type="entry name" value="Glycosyltransferase_grp1"/>
</dbReference>
<dbReference type="Pfam" id="PF13439">
    <property type="entry name" value="Glyco_transf_4"/>
    <property type="match status" value="1"/>
</dbReference>
<sequence length="374" mass="39143">MSDARRLRLLMTADAVGGVWTYALDLAGALAPHGVETVLAVMGPRPAPDQRAAAQRVPGLRLLETDLPLEWLAGSAAEVLGSGQALARLAQQTGADLVHLNAPGPAAAAGFPVPVLVACHSCLATWWQAVRGSEMPADFRWRAELTARGYRAADLLVAPSAAFAAATRAAYRLPAAPIVVPNARQPAVASAMDAAQPFAFTAGRLWDEGKDAATLDRAAALLPFPLMAAGPLEGPHGAQAAFAHLRRLGRLSTMEVAAWLAARPIFASAARYEPFGLTVLEAAQAGCALVLADTPVFRELWADAAVFVPPGDAPAFADAIHRLAMDGERRRALGVAAGERARHYGPEAQAQAMLAAYRRLLQGAHHQTGRDAAA</sequence>
<dbReference type="EC" id="2.4.-.-" evidence="3"/>
<accession>A0ABT9E8E9</accession>
<dbReference type="Gene3D" id="3.40.50.2000">
    <property type="entry name" value="Glycogen Phosphorylase B"/>
    <property type="match status" value="2"/>
</dbReference>
<organism evidence="3 4">
    <name type="scientific">Paracraurococcus lichenis</name>
    <dbReference type="NCBI Taxonomy" id="3064888"/>
    <lineage>
        <taxon>Bacteria</taxon>
        <taxon>Pseudomonadati</taxon>
        <taxon>Pseudomonadota</taxon>
        <taxon>Alphaproteobacteria</taxon>
        <taxon>Acetobacterales</taxon>
        <taxon>Roseomonadaceae</taxon>
        <taxon>Paracraurococcus</taxon>
    </lineage>
</organism>
<name>A0ABT9E8E9_9PROT</name>
<keyword evidence="3" id="KW-0808">Transferase</keyword>
<dbReference type="GO" id="GO:0016757">
    <property type="term" value="F:glycosyltransferase activity"/>
    <property type="evidence" value="ECO:0007669"/>
    <property type="project" value="UniProtKB-KW"/>
</dbReference>
<evidence type="ECO:0000313" key="4">
    <source>
        <dbReference type="Proteomes" id="UP001243009"/>
    </source>
</evidence>
<dbReference type="RefSeq" id="WP_305107195.1">
    <property type="nucleotide sequence ID" value="NZ_JAUTWS010000045.1"/>
</dbReference>
<dbReference type="PANTHER" id="PTHR45947">
    <property type="entry name" value="SULFOQUINOVOSYL TRANSFERASE SQD2"/>
    <property type="match status" value="1"/>
</dbReference>
<dbReference type="InterPro" id="IPR001296">
    <property type="entry name" value="Glyco_trans_1"/>
</dbReference>
<dbReference type="Pfam" id="PF00534">
    <property type="entry name" value="Glycos_transf_1"/>
    <property type="match status" value="1"/>
</dbReference>
<dbReference type="SUPFAM" id="SSF53756">
    <property type="entry name" value="UDP-Glycosyltransferase/glycogen phosphorylase"/>
    <property type="match status" value="1"/>
</dbReference>
<dbReference type="CDD" id="cd03801">
    <property type="entry name" value="GT4_PimA-like"/>
    <property type="match status" value="1"/>
</dbReference>
<feature type="domain" description="Glycosyl transferase family 1" evidence="1">
    <location>
        <begin position="244"/>
        <end position="337"/>
    </location>
</feature>
<proteinExistence type="predicted"/>
<dbReference type="EMBL" id="JAUTWS010000045">
    <property type="protein sequence ID" value="MDO9712340.1"/>
    <property type="molecule type" value="Genomic_DNA"/>
</dbReference>
<evidence type="ECO:0000259" key="1">
    <source>
        <dbReference type="Pfam" id="PF00534"/>
    </source>
</evidence>
<reference evidence="3 4" key="1">
    <citation type="submission" date="2023-08" db="EMBL/GenBank/DDBJ databases">
        <title>The draft genome sequence of Paracraurococcus sp. LOR1-02.</title>
        <authorList>
            <person name="Kingkaew E."/>
            <person name="Tanasupawat S."/>
        </authorList>
    </citation>
    <scope>NUCLEOTIDE SEQUENCE [LARGE SCALE GENOMIC DNA]</scope>
    <source>
        <strain evidence="3 4">LOR1-02</strain>
    </source>
</reference>
<evidence type="ECO:0000259" key="2">
    <source>
        <dbReference type="Pfam" id="PF13439"/>
    </source>
</evidence>
<dbReference type="PANTHER" id="PTHR45947:SF3">
    <property type="entry name" value="SULFOQUINOVOSYL TRANSFERASE SQD2"/>
    <property type="match status" value="1"/>
</dbReference>
<dbReference type="InterPro" id="IPR028098">
    <property type="entry name" value="Glyco_trans_4-like_N"/>
</dbReference>
<keyword evidence="4" id="KW-1185">Reference proteome</keyword>
<protein>
    <submittedName>
        <fullName evidence="3">Glycosyltransferase family 4 protein</fullName>
        <ecNumber evidence="3">2.4.-.-</ecNumber>
    </submittedName>
</protein>
<evidence type="ECO:0000313" key="3">
    <source>
        <dbReference type="EMBL" id="MDO9712340.1"/>
    </source>
</evidence>
<comment type="caution">
    <text evidence="3">The sequence shown here is derived from an EMBL/GenBank/DDBJ whole genome shotgun (WGS) entry which is preliminary data.</text>
</comment>
<gene>
    <name evidence="3" type="ORF">Q7A36_28620</name>
</gene>